<evidence type="ECO:0000256" key="1">
    <source>
        <dbReference type="SAM" id="Phobius"/>
    </source>
</evidence>
<name>A0AAV1MFH3_9CAUD</name>
<dbReference type="InterPro" id="IPR035111">
    <property type="entry name" value="DUF5516"/>
</dbReference>
<proteinExistence type="predicted"/>
<gene>
    <name evidence="2" type="ORF">K12P11_LOCUS34</name>
</gene>
<dbReference type="Pfam" id="PF17637">
    <property type="entry name" value="DUF5516"/>
    <property type="match status" value="1"/>
</dbReference>
<accession>A0AAV1MFH3</accession>
<evidence type="ECO:0000313" key="3">
    <source>
        <dbReference type="Proteomes" id="UP001497510"/>
    </source>
</evidence>
<protein>
    <submittedName>
        <fullName evidence="2">Uncharacterized protein</fullName>
    </submittedName>
</protein>
<keyword evidence="1" id="KW-1133">Transmembrane helix</keyword>
<evidence type="ECO:0000313" key="2">
    <source>
        <dbReference type="EMBL" id="CAK6596820.1"/>
    </source>
</evidence>
<keyword evidence="1" id="KW-0472">Membrane</keyword>
<feature type="transmembrane region" description="Helical" evidence="1">
    <location>
        <begin position="6"/>
        <end position="26"/>
    </location>
</feature>
<dbReference type="EMBL" id="OY978816">
    <property type="protein sequence ID" value="CAK6596820.1"/>
    <property type="molecule type" value="Genomic_DNA"/>
</dbReference>
<keyword evidence="3" id="KW-1185">Reference proteome</keyword>
<keyword evidence="1" id="KW-0812">Transmembrane</keyword>
<sequence>MEALKCITIIIMFGMIAKALWTLACIGKTVWQHRDKE</sequence>
<organism evidence="2 3">
    <name type="scientific">Klebsiella phage vB_Kpn_K12P1.1</name>
    <dbReference type="NCBI Taxonomy" id="3071627"/>
    <lineage>
        <taxon>Viruses</taxon>
        <taxon>Duplodnaviria</taxon>
        <taxon>Heunggongvirae</taxon>
        <taxon>Uroviricota</taxon>
        <taxon>Caudoviricetes</taxon>
        <taxon>Autographivirales</taxon>
        <taxon>Autotranscriptaviridae</taxon>
        <taxon>Studiervirinae</taxon>
        <taxon>Apdecimavirus</taxon>
        <taxon>Apdecimavirus K12P11</taxon>
    </lineage>
</organism>
<dbReference type="Proteomes" id="UP001497510">
    <property type="component" value="Chromosome"/>
</dbReference>
<reference evidence="2 3" key="1">
    <citation type="submission" date="2023-10" db="EMBL/GenBank/DDBJ databases">
        <authorList>
            <person name="Robby Concha-Eloko"/>
            <person name="Pilar Barberan- Martinez"/>
            <person name="Rafael Sanjuan"/>
            <person name="Pilar Domingo-Calap"/>
        </authorList>
    </citation>
    <scope>NUCLEOTIDE SEQUENCE [LARGE SCALE GENOMIC DNA]</scope>
</reference>